<keyword evidence="1" id="KW-0328">Glycosyltransferase</keyword>
<dbReference type="Proteomes" id="UP001500575">
    <property type="component" value="Unassembled WGS sequence"/>
</dbReference>
<dbReference type="EMBL" id="BAAAQQ010000012">
    <property type="protein sequence ID" value="GAA2126937.1"/>
    <property type="molecule type" value="Genomic_DNA"/>
</dbReference>
<dbReference type="Pfam" id="PF13579">
    <property type="entry name" value="Glyco_trans_4_4"/>
    <property type="match status" value="1"/>
</dbReference>
<accession>A0ABN2YG60</accession>
<evidence type="ECO:0000256" key="1">
    <source>
        <dbReference type="ARBA" id="ARBA00022676"/>
    </source>
</evidence>
<dbReference type="InterPro" id="IPR028098">
    <property type="entry name" value="Glyco_trans_4-like_N"/>
</dbReference>
<keyword evidence="6" id="KW-1185">Reference proteome</keyword>
<evidence type="ECO:0000256" key="2">
    <source>
        <dbReference type="ARBA" id="ARBA00022679"/>
    </source>
</evidence>
<feature type="domain" description="Glycosyltransferase subfamily 4-like N-terminal" evidence="4">
    <location>
        <begin position="15"/>
        <end position="202"/>
    </location>
</feature>
<dbReference type="InterPro" id="IPR001296">
    <property type="entry name" value="Glyco_trans_1"/>
</dbReference>
<dbReference type="SUPFAM" id="SSF53756">
    <property type="entry name" value="UDP-Glycosyltransferase/glycogen phosphorylase"/>
    <property type="match status" value="1"/>
</dbReference>
<proteinExistence type="predicted"/>
<name>A0ABN2YG60_9ACTN</name>
<evidence type="ECO:0000259" key="4">
    <source>
        <dbReference type="Pfam" id="PF13579"/>
    </source>
</evidence>
<keyword evidence="2" id="KW-0808">Transferase</keyword>
<comment type="caution">
    <text evidence="5">The sequence shown here is derived from an EMBL/GenBank/DDBJ whole genome shotgun (WGS) entry which is preliminary data.</text>
</comment>
<feature type="domain" description="Glycosyl transferase family 1" evidence="3">
    <location>
        <begin position="220"/>
        <end position="383"/>
    </location>
</feature>
<sequence length="411" mass="43640">MKIGMLSQWYEPEPGAAAHPTAIARALAERGHDLRVLTAFPSYPTGRIHPGYRMRPRLRERRDGIEVIRVPDVPSHDQSPLHRALSLGSFAASATANAGVLRDADAVLTYLTPATVGLAAWTLERLAGVPYVLYVQDLWPETVTASGFVRGSHSTRVIERGLAVLLKRLYARASGVAAISPTMAATIAGRGSRVSPVSIPNWVDEQVFKPTPAAASGLLPAGRDWVMYAGGIGDVQALEHAVRAMSLLPSESTAGLVLVGDGVARPRLEGLAGDLGLEDRVIFLGSRPLKDMPALMAESAAQLVSLRDLPLFRGTIPSKLQASMASGSPVVCAVAGDAADLVRRSGCGLVVRPESPDELAAAFQRVVGLSLEERHAWAAAGRRTYADELSAAAGSARLEAVLVDAVRRRRR</sequence>
<reference evidence="5 6" key="1">
    <citation type="journal article" date="2019" name="Int. J. Syst. Evol. Microbiol.">
        <title>The Global Catalogue of Microorganisms (GCM) 10K type strain sequencing project: providing services to taxonomists for standard genome sequencing and annotation.</title>
        <authorList>
            <consortium name="The Broad Institute Genomics Platform"/>
            <consortium name="The Broad Institute Genome Sequencing Center for Infectious Disease"/>
            <person name="Wu L."/>
            <person name="Ma J."/>
        </authorList>
    </citation>
    <scope>NUCLEOTIDE SEQUENCE [LARGE SCALE GENOMIC DNA]</scope>
    <source>
        <strain evidence="5 6">JCM 16021</strain>
    </source>
</reference>
<gene>
    <name evidence="5" type="ORF">GCM10009843_25830</name>
</gene>
<organism evidence="5 6">
    <name type="scientific">Nocardioides bigeumensis</name>
    <dbReference type="NCBI Taxonomy" id="433657"/>
    <lineage>
        <taxon>Bacteria</taxon>
        <taxon>Bacillati</taxon>
        <taxon>Actinomycetota</taxon>
        <taxon>Actinomycetes</taxon>
        <taxon>Propionibacteriales</taxon>
        <taxon>Nocardioidaceae</taxon>
        <taxon>Nocardioides</taxon>
    </lineage>
</organism>
<dbReference type="PANTHER" id="PTHR45947:SF3">
    <property type="entry name" value="SULFOQUINOVOSYL TRANSFERASE SQD2"/>
    <property type="match status" value="1"/>
</dbReference>
<protein>
    <submittedName>
        <fullName evidence="5">Glycosyltransferase family 4 protein</fullName>
    </submittedName>
</protein>
<dbReference type="CDD" id="cd03794">
    <property type="entry name" value="GT4_WbuB-like"/>
    <property type="match status" value="1"/>
</dbReference>
<evidence type="ECO:0000313" key="6">
    <source>
        <dbReference type="Proteomes" id="UP001500575"/>
    </source>
</evidence>
<dbReference type="RefSeq" id="WP_344304166.1">
    <property type="nucleotide sequence ID" value="NZ_BAAAQQ010000012.1"/>
</dbReference>
<evidence type="ECO:0000259" key="3">
    <source>
        <dbReference type="Pfam" id="PF00534"/>
    </source>
</evidence>
<dbReference type="PANTHER" id="PTHR45947">
    <property type="entry name" value="SULFOQUINOVOSYL TRANSFERASE SQD2"/>
    <property type="match status" value="1"/>
</dbReference>
<dbReference type="InterPro" id="IPR050194">
    <property type="entry name" value="Glycosyltransferase_grp1"/>
</dbReference>
<dbReference type="Pfam" id="PF00534">
    <property type="entry name" value="Glycos_transf_1"/>
    <property type="match status" value="1"/>
</dbReference>
<dbReference type="Gene3D" id="3.40.50.2000">
    <property type="entry name" value="Glycogen Phosphorylase B"/>
    <property type="match status" value="2"/>
</dbReference>
<evidence type="ECO:0000313" key="5">
    <source>
        <dbReference type="EMBL" id="GAA2126937.1"/>
    </source>
</evidence>